<dbReference type="PANTHER" id="PTHR45673">
    <property type="entry name" value="SERINE/THREONINE-PROTEIN PHOSPHATASE 2B CATALYTIC SUBUNIT 1-RELATED"/>
    <property type="match status" value="1"/>
</dbReference>
<dbReference type="Proteomes" id="UP000553632">
    <property type="component" value="Unassembled WGS sequence"/>
</dbReference>
<gene>
    <name evidence="2" type="primary">PPP3CA_2</name>
    <name evidence="2" type="ORF">FOZ63_013802</name>
</gene>
<evidence type="ECO:0000313" key="3">
    <source>
        <dbReference type="Proteomes" id="UP000553632"/>
    </source>
</evidence>
<evidence type="ECO:0000256" key="1">
    <source>
        <dbReference type="SAM" id="MobiDB-lite"/>
    </source>
</evidence>
<comment type="caution">
    <text evidence="2">The sequence shown here is derived from an EMBL/GenBank/DDBJ whole genome shotgun (WGS) entry which is preliminary data.</text>
</comment>
<protein>
    <submittedName>
        <fullName evidence="2">Serine/threonine-protein phosphatase 2B catalytic subunit alpha</fullName>
    </submittedName>
</protein>
<dbReference type="InterPro" id="IPR029052">
    <property type="entry name" value="Metallo-depent_PP-like"/>
</dbReference>
<accession>A0A7J6PP44</accession>
<keyword evidence="3" id="KW-1185">Reference proteome</keyword>
<organism evidence="2 3">
    <name type="scientific">Perkinsus olseni</name>
    <name type="common">Perkinsus atlanticus</name>
    <dbReference type="NCBI Taxonomy" id="32597"/>
    <lineage>
        <taxon>Eukaryota</taxon>
        <taxon>Sar</taxon>
        <taxon>Alveolata</taxon>
        <taxon>Perkinsozoa</taxon>
        <taxon>Perkinsea</taxon>
        <taxon>Perkinsida</taxon>
        <taxon>Perkinsidae</taxon>
        <taxon>Perkinsus</taxon>
    </lineage>
</organism>
<feature type="compositionally biased region" description="Basic and acidic residues" evidence="1">
    <location>
        <begin position="19"/>
        <end position="30"/>
    </location>
</feature>
<feature type="non-terminal residue" evidence="2">
    <location>
        <position position="169"/>
    </location>
</feature>
<dbReference type="InterPro" id="IPR043360">
    <property type="entry name" value="PP2B"/>
</dbReference>
<feature type="non-terminal residue" evidence="2">
    <location>
        <position position="1"/>
    </location>
</feature>
<feature type="region of interest" description="Disordered" evidence="1">
    <location>
        <begin position="13"/>
        <end position="41"/>
    </location>
</feature>
<evidence type="ECO:0000313" key="2">
    <source>
        <dbReference type="EMBL" id="KAF4697802.1"/>
    </source>
</evidence>
<name>A0A7J6PP44_PEROL</name>
<dbReference type="EMBL" id="JABANO010038896">
    <property type="protein sequence ID" value="KAF4697802.1"/>
    <property type="molecule type" value="Genomic_DNA"/>
</dbReference>
<proteinExistence type="predicted"/>
<sequence>NASIHLAARLHHHMMTEAAEGREGDGTKNEAEEETPEERADRLRKKIKTVGGGERRVSRMMLMFKTLREENETIISLKGVCPGHRLAPGLLLSGRDALKNELEKFTEARSMDLENERMPSDEKETNPSGWWAVLALEGSLLGGTTLAADTRSHAAATLRGERRQPKPSL</sequence>
<reference evidence="2 3" key="1">
    <citation type="submission" date="2020-04" db="EMBL/GenBank/DDBJ databases">
        <title>Perkinsus olseni comparative genomics.</title>
        <authorList>
            <person name="Bogema D.R."/>
        </authorList>
    </citation>
    <scope>NUCLEOTIDE SEQUENCE [LARGE SCALE GENOMIC DNA]</scope>
    <source>
        <strain evidence="2 3">ATCC PRA-207</strain>
    </source>
</reference>
<dbReference type="SUPFAM" id="SSF56300">
    <property type="entry name" value="Metallo-dependent phosphatases"/>
    <property type="match status" value="1"/>
</dbReference>
<dbReference type="AlphaFoldDB" id="A0A7J6PP44"/>
<dbReference type="GO" id="GO:0033192">
    <property type="term" value="F:calmodulin-dependent protein phosphatase activity"/>
    <property type="evidence" value="ECO:0007669"/>
    <property type="project" value="InterPro"/>
</dbReference>
<dbReference type="GO" id="GO:0097720">
    <property type="term" value="P:calcineurin-mediated signaling"/>
    <property type="evidence" value="ECO:0007669"/>
    <property type="project" value="InterPro"/>
</dbReference>